<sequence length="79" mass="8906">MKQTMKTTAAKMFSLSFIFCFITCWLCAQDTSGNLDVTATVKPAPWYDHTWIWIVGSAIFILILVSLPVKKSKPTTTEM</sequence>
<protein>
    <submittedName>
        <fullName evidence="3">Uncharacterized protein</fullName>
    </submittedName>
</protein>
<keyword evidence="2" id="KW-0732">Signal</keyword>
<feature type="signal peptide" evidence="2">
    <location>
        <begin position="1"/>
        <end position="28"/>
    </location>
</feature>
<organism evidence="3 4">
    <name type="scientific">Parafilimonas terrae</name>
    <dbReference type="NCBI Taxonomy" id="1465490"/>
    <lineage>
        <taxon>Bacteria</taxon>
        <taxon>Pseudomonadati</taxon>
        <taxon>Bacteroidota</taxon>
        <taxon>Chitinophagia</taxon>
        <taxon>Chitinophagales</taxon>
        <taxon>Chitinophagaceae</taxon>
        <taxon>Parafilimonas</taxon>
    </lineage>
</organism>
<evidence type="ECO:0000313" key="4">
    <source>
        <dbReference type="Proteomes" id="UP000199031"/>
    </source>
</evidence>
<reference evidence="3 4" key="1">
    <citation type="submission" date="2016-10" db="EMBL/GenBank/DDBJ databases">
        <authorList>
            <person name="de Groot N.N."/>
        </authorList>
    </citation>
    <scope>NUCLEOTIDE SEQUENCE [LARGE SCALE GENOMIC DNA]</scope>
    <source>
        <strain evidence="3 4">DSM 28286</strain>
    </source>
</reference>
<feature type="transmembrane region" description="Helical" evidence="1">
    <location>
        <begin position="52"/>
        <end position="69"/>
    </location>
</feature>
<evidence type="ECO:0000313" key="3">
    <source>
        <dbReference type="EMBL" id="SFQ19957.1"/>
    </source>
</evidence>
<dbReference type="Proteomes" id="UP000199031">
    <property type="component" value="Unassembled WGS sequence"/>
</dbReference>
<name>A0A1I5WK57_9BACT</name>
<keyword evidence="4" id="KW-1185">Reference proteome</keyword>
<evidence type="ECO:0000256" key="1">
    <source>
        <dbReference type="SAM" id="Phobius"/>
    </source>
</evidence>
<accession>A0A1I5WK57</accession>
<keyword evidence="1" id="KW-1133">Transmembrane helix</keyword>
<evidence type="ECO:0000256" key="2">
    <source>
        <dbReference type="SAM" id="SignalP"/>
    </source>
</evidence>
<feature type="chain" id="PRO_5011590166" evidence="2">
    <location>
        <begin position="29"/>
        <end position="79"/>
    </location>
</feature>
<proteinExistence type="predicted"/>
<dbReference type="EMBL" id="FOXQ01000006">
    <property type="protein sequence ID" value="SFQ19957.1"/>
    <property type="molecule type" value="Genomic_DNA"/>
</dbReference>
<dbReference type="AlphaFoldDB" id="A0A1I5WK57"/>
<keyword evidence="1" id="KW-0812">Transmembrane</keyword>
<keyword evidence="1" id="KW-0472">Membrane</keyword>
<gene>
    <name evidence="3" type="ORF">SAMN05444277_106238</name>
</gene>